<keyword evidence="4" id="KW-1185">Reference proteome</keyword>
<proteinExistence type="predicted"/>
<dbReference type="GO" id="GO:0003856">
    <property type="term" value="F:3-dehydroquinate synthase activity"/>
    <property type="evidence" value="ECO:0007669"/>
    <property type="project" value="InterPro"/>
</dbReference>
<evidence type="ECO:0000313" key="3">
    <source>
        <dbReference type="EMBL" id="MQL89654.1"/>
    </source>
</evidence>
<dbReference type="OrthoDB" id="1691849at2759"/>
<accession>A0A843V7T2</accession>
<comment type="caution">
    <text evidence="3">The sequence shown here is derived from an EMBL/GenBank/DDBJ whole genome shotgun (WGS) entry which is preliminary data.</text>
</comment>
<keyword evidence="2" id="KW-0057">Aromatic amino acid biosynthesis</keyword>
<evidence type="ECO:0000256" key="1">
    <source>
        <dbReference type="ARBA" id="ARBA00022605"/>
    </source>
</evidence>
<organism evidence="3 4">
    <name type="scientific">Colocasia esculenta</name>
    <name type="common">Wild taro</name>
    <name type="synonym">Arum esculentum</name>
    <dbReference type="NCBI Taxonomy" id="4460"/>
    <lineage>
        <taxon>Eukaryota</taxon>
        <taxon>Viridiplantae</taxon>
        <taxon>Streptophyta</taxon>
        <taxon>Embryophyta</taxon>
        <taxon>Tracheophyta</taxon>
        <taxon>Spermatophyta</taxon>
        <taxon>Magnoliopsida</taxon>
        <taxon>Liliopsida</taxon>
        <taxon>Araceae</taxon>
        <taxon>Aroideae</taxon>
        <taxon>Colocasieae</taxon>
        <taxon>Colocasia</taxon>
    </lineage>
</organism>
<dbReference type="GO" id="GO:0016491">
    <property type="term" value="F:oxidoreductase activity"/>
    <property type="evidence" value="ECO:0007669"/>
    <property type="project" value="InterPro"/>
</dbReference>
<dbReference type="PANTHER" id="PTHR33563:SF1">
    <property type="entry name" value="3-DEHYDROQUINATE SYNTHASE"/>
    <property type="match status" value="1"/>
</dbReference>
<dbReference type="AlphaFoldDB" id="A0A843V7T2"/>
<sequence>MALLPAVNAFRPAASAVRRKGGCYSWTLLDANSSLVRVRSHRMDRCSTMASRREKMVWVWTESTQVMTAAVERSWNSFVFPGSSRDLAQEWSLLWFFPPINRNDAPVPITQLDCVIFLE</sequence>
<dbReference type="GO" id="GO:0009073">
    <property type="term" value="P:aromatic amino acid family biosynthetic process"/>
    <property type="evidence" value="ECO:0007669"/>
    <property type="project" value="UniProtKB-KW"/>
</dbReference>
<evidence type="ECO:0000256" key="2">
    <source>
        <dbReference type="ARBA" id="ARBA00023141"/>
    </source>
</evidence>
<name>A0A843V7T2_COLES</name>
<reference evidence="3" key="1">
    <citation type="submission" date="2017-07" db="EMBL/GenBank/DDBJ databases">
        <title>Taro Niue Genome Assembly and Annotation.</title>
        <authorList>
            <person name="Atibalentja N."/>
            <person name="Keating K."/>
            <person name="Fields C.J."/>
        </authorList>
    </citation>
    <scope>NUCLEOTIDE SEQUENCE</scope>
    <source>
        <strain evidence="3">Niue_2</strain>
        <tissue evidence="3">Leaf</tissue>
    </source>
</reference>
<dbReference type="PANTHER" id="PTHR33563">
    <property type="match status" value="1"/>
</dbReference>
<protein>
    <submittedName>
        <fullName evidence="3">Uncharacterized protein</fullName>
    </submittedName>
</protein>
<gene>
    <name evidence="3" type="ORF">Taro_022231</name>
</gene>
<dbReference type="GO" id="GO:0008652">
    <property type="term" value="P:amino acid biosynthetic process"/>
    <property type="evidence" value="ECO:0007669"/>
    <property type="project" value="UniProtKB-KW"/>
</dbReference>
<dbReference type="EMBL" id="NMUH01001166">
    <property type="protein sequence ID" value="MQL89654.1"/>
    <property type="molecule type" value="Genomic_DNA"/>
</dbReference>
<evidence type="ECO:0000313" key="4">
    <source>
        <dbReference type="Proteomes" id="UP000652761"/>
    </source>
</evidence>
<keyword evidence="1" id="KW-0028">Amino-acid biosynthesis</keyword>
<dbReference type="InterPro" id="IPR002812">
    <property type="entry name" value="DHQS"/>
</dbReference>
<dbReference type="Proteomes" id="UP000652761">
    <property type="component" value="Unassembled WGS sequence"/>
</dbReference>